<evidence type="ECO:0000313" key="3">
    <source>
        <dbReference type="EMBL" id="MDV2620941.1"/>
    </source>
</evidence>
<keyword evidence="1" id="KW-0238">DNA-binding</keyword>
<evidence type="ECO:0000313" key="4">
    <source>
        <dbReference type="Proteomes" id="UP001280897"/>
    </source>
</evidence>
<dbReference type="PROSITE" id="PS50943">
    <property type="entry name" value="HTH_CROC1"/>
    <property type="match status" value="1"/>
</dbReference>
<gene>
    <name evidence="3" type="ORF">R0G89_04245</name>
</gene>
<dbReference type="CDD" id="cd00093">
    <property type="entry name" value="HTH_XRE"/>
    <property type="match status" value="1"/>
</dbReference>
<evidence type="ECO:0000259" key="2">
    <source>
        <dbReference type="PROSITE" id="PS50943"/>
    </source>
</evidence>
<dbReference type="PANTHER" id="PTHR46558:SF15">
    <property type="entry name" value="HELIX-TURN-HELIX DOMAIN PROTEIN"/>
    <property type="match status" value="1"/>
</dbReference>
<sequence>MEFSKVLKKRRKELQITQQALADRLFVTRQTVSRWENGLSYPNLDVLVKISECLEITLDELLKGGELKKVLVNRIVYCNSMTRTCLA</sequence>
<protein>
    <submittedName>
        <fullName evidence="3">Helix-turn-helix transcriptional regulator</fullName>
    </submittedName>
</protein>
<dbReference type="GO" id="GO:0003677">
    <property type="term" value="F:DNA binding"/>
    <property type="evidence" value="ECO:0007669"/>
    <property type="project" value="UniProtKB-KW"/>
</dbReference>
<dbReference type="RefSeq" id="WP_066027137.1">
    <property type="nucleotide sequence ID" value="NZ_CP050079.1"/>
</dbReference>
<organism evidence="3 4">
    <name type="scientific">Pediococcus acidilactici</name>
    <dbReference type="NCBI Taxonomy" id="1254"/>
    <lineage>
        <taxon>Bacteria</taxon>
        <taxon>Bacillati</taxon>
        <taxon>Bacillota</taxon>
        <taxon>Bacilli</taxon>
        <taxon>Lactobacillales</taxon>
        <taxon>Lactobacillaceae</taxon>
        <taxon>Pediococcus</taxon>
        <taxon>Pediococcus acidilactici group</taxon>
    </lineage>
</organism>
<reference evidence="3" key="1">
    <citation type="journal article" date="2023" name="PeerJ">
        <title>Selection and evaluation of lactic acid bacteria from chicken feces in Thailand as potential probiotics.</title>
        <authorList>
            <person name="Khurajog B."/>
            <person name="Disastra Y."/>
            <person name="Lawwyne L.D."/>
            <person name="Sirichokchatchawan W."/>
            <person name="Niyomtham W."/>
            <person name="Yindee J."/>
            <person name="Hampson D.J."/>
            <person name="Prapasarakul N."/>
        </authorList>
    </citation>
    <scope>NUCLEOTIDE SEQUENCE</scope>
    <source>
        <strain evidence="3">BF9</strain>
    </source>
</reference>
<accession>A0AAW8YGL8</accession>
<dbReference type="EMBL" id="JAWJAV010000002">
    <property type="protein sequence ID" value="MDV2620941.1"/>
    <property type="molecule type" value="Genomic_DNA"/>
</dbReference>
<dbReference type="SMART" id="SM00530">
    <property type="entry name" value="HTH_XRE"/>
    <property type="match status" value="1"/>
</dbReference>
<dbReference type="Gene3D" id="1.10.260.40">
    <property type="entry name" value="lambda repressor-like DNA-binding domains"/>
    <property type="match status" value="1"/>
</dbReference>
<dbReference type="GeneID" id="57366825"/>
<comment type="caution">
    <text evidence="3">The sequence shown here is derived from an EMBL/GenBank/DDBJ whole genome shotgun (WGS) entry which is preliminary data.</text>
</comment>
<dbReference type="PANTHER" id="PTHR46558">
    <property type="entry name" value="TRACRIPTIONAL REGULATORY PROTEIN-RELATED-RELATED"/>
    <property type="match status" value="1"/>
</dbReference>
<proteinExistence type="predicted"/>
<evidence type="ECO:0000256" key="1">
    <source>
        <dbReference type="ARBA" id="ARBA00023125"/>
    </source>
</evidence>
<reference evidence="3" key="2">
    <citation type="submission" date="2023-10" db="EMBL/GenBank/DDBJ databases">
        <authorList>
            <person name="Khurajog B."/>
        </authorList>
    </citation>
    <scope>NUCLEOTIDE SEQUENCE</scope>
    <source>
        <strain evidence="3">BF9</strain>
    </source>
</reference>
<feature type="domain" description="HTH cro/C1-type" evidence="2">
    <location>
        <begin position="7"/>
        <end position="61"/>
    </location>
</feature>
<dbReference type="InterPro" id="IPR001387">
    <property type="entry name" value="Cro/C1-type_HTH"/>
</dbReference>
<name>A0AAW8YGL8_PEDAC</name>
<dbReference type="AlphaFoldDB" id="A0AAW8YGL8"/>
<dbReference type="InterPro" id="IPR010982">
    <property type="entry name" value="Lambda_DNA-bd_dom_sf"/>
</dbReference>
<dbReference type="SUPFAM" id="SSF47413">
    <property type="entry name" value="lambda repressor-like DNA-binding domains"/>
    <property type="match status" value="1"/>
</dbReference>
<dbReference type="Pfam" id="PF01381">
    <property type="entry name" value="HTH_3"/>
    <property type="match status" value="1"/>
</dbReference>
<dbReference type="Proteomes" id="UP001280897">
    <property type="component" value="Unassembled WGS sequence"/>
</dbReference>